<dbReference type="Gene3D" id="3.90.320.10">
    <property type="match status" value="1"/>
</dbReference>
<organism evidence="6 7">
    <name type="scientific">Stylophora pistillata</name>
    <name type="common">Smooth cauliflower coral</name>
    <dbReference type="NCBI Taxonomy" id="50429"/>
    <lineage>
        <taxon>Eukaryota</taxon>
        <taxon>Metazoa</taxon>
        <taxon>Cnidaria</taxon>
        <taxon>Anthozoa</taxon>
        <taxon>Hexacorallia</taxon>
        <taxon>Scleractinia</taxon>
        <taxon>Astrocoeniina</taxon>
        <taxon>Pocilloporidae</taxon>
        <taxon>Stylophora</taxon>
    </lineage>
</organism>
<dbReference type="Proteomes" id="UP000225706">
    <property type="component" value="Unassembled WGS sequence"/>
</dbReference>
<dbReference type="InterPro" id="IPR019787">
    <property type="entry name" value="Znf_PHD-finger"/>
</dbReference>
<keyword evidence="2 4" id="KW-0863">Zinc-finger</keyword>
<name>A0A2B4SIR2_STYPI</name>
<protein>
    <submittedName>
        <fullName evidence="6">Chromatin modification-related protein YNG2</fullName>
    </submittedName>
</protein>
<evidence type="ECO:0000259" key="5">
    <source>
        <dbReference type="PROSITE" id="PS50016"/>
    </source>
</evidence>
<dbReference type="GO" id="GO:0006281">
    <property type="term" value="P:DNA repair"/>
    <property type="evidence" value="ECO:0007669"/>
    <property type="project" value="UniProtKB-ARBA"/>
</dbReference>
<dbReference type="PROSITE" id="PS50016">
    <property type="entry name" value="ZF_PHD_2"/>
    <property type="match status" value="1"/>
</dbReference>
<evidence type="ECO:0000256" key="2">
    <source>
        <dbReference type="ARBA" id="ARBA00022771"/>
    </source>
</evidence>
<keyword evidence="3" id="KW-0862">Zinc</keyword>
<feature type="domain" description="PHD-type" evidence="5">
    <location>
        <begin position="468"/>
        <end position="543"/>
    </location>
</feature>
<dbReference type="PANTHER" id="PTHR47526">
    <property type="entry name" value="ATP-DEPENDENT DNA HELICASE"/>
    <property type="match status" value="1"/>
</dbReference>
<dbReference type="InterPro" id="IPR001965">
    <property type="entry name" value="Znf_PHD"/>
</dbReference>
<evidence type="ECO:0000256" key="3">
    <source>
        <dbReference type="ARBA" id="ARBA00022833"/>
    </source>
</evidence>
<dbReference type="InterPro" id="IPR019080">
    <property type="entry name" value="YqaJ_viral_recombinase"/>
</dbReference>
<dbReference type="SMART" id="SM00249">
    <property type="entry name" value="PHD"/>
    <property type="match status" value="1"/>
</dbReference>
<comment type="caution">
    <text evidence="6">The sequence shown here is derived from an EMBL/GenBank/DDBJ whole genome shotgun (WGS) entry which is preliminary data.</text>
</comment>
<dbReference type="Gene3D" id="3.30.40.10">
    <property type="entry name" value="Zinc/RING finger domain, C3HC4 (zinc finger)"/>
    <property type="match status" value="1"/>
</dbReference>
<dbReference type="GO" id="GO:0008270">
    <property type="term" value="F:zinc ion binding"/>
    <property type="evidence" value="ECO:0007669"/>
    <property type="project" value="UniProtKB-KW"/>
</dbReference>
<evidence type="ECO:0000256" key="1">
    <source>
        <dbReference type="ARBA" id="ARBA00022723"/>
    </source>
</evidence>
<dbReference type="AlphaFoldDB" id="A0A2B4SIR2"/>
<dbReference type="SUPFAM" id="SSF57903">
    <property type="entry name" value="FYVE/PHD zinc finger"/>
    <property type="match status" value="1"/>
</dbReference>
<evidence type="ECO:0000256" key="4">
    <source>
        <dbReference type="PROSITE-ProRule" id="PRU00146"/>
    </source>
</evidence>
<dbReference type="InterPro" id="IPR011335">
    <property type="entry name" value="Restrct_endonuc-II-like"/>
</dbReference>
<keyword evidence="7" id="KW-1185">Reference proteome</keyword>
<accession>A0A2B4SIR2</accession>
<dbReference type="PANTHER" id="PTHR47526:SF4">
    <property type="entry name" value="SWIM-TYPE DOMAIN-CONTAINING PROTEIN"/>
    <property type="match status" value="1"/>
</dbReference>
<dbReference type="CDD" id="cd22343">
    <property type="entry name" value="PDDEXK_lambda_exonuclease-like"/>
    <property type="match status" value="1"/>
</dbReference>
<reference evidence="7" key="1">
    <citation type="journal article" date="2017" name="bioRxiv">
        <title>Comparative analysis of the genomes of Stylophora pistillata and Acropora digitifera provides evidence for extensive differences between species of corals.</title>
        <authorList>
            <person name="Voolstra C.R."/>
            <person name="Li Y."/>
            <person name="Liew Y.J."/>
            <person name="Baumgarten S."/>
            <person name="Zoccola D."/>
            <person name="Flot J.-F."/>
            <person name="Tambutte S."/>
            <person name="Allemand D."/>
            <person name="Aranda M."/>
        </authorList>
    </citation>
    <scope>NUCLEOTIDE SEQUENCE [LARGE SCALE GENOMIC DNA]</scope>
</reference>
<evidence type="ECO:0000313" key="7">
    <source>
        <dbReference type="Proteomes" id="UP000225706"/>
    </source>
</evidence>
<dbReference type="SUPFAM" id="SSF52980">
    <property type="entry name" value="Restriction endonuclease-like"/>
    <property type="match status" value="1"/>
</dbReference>
<keyword evidence="1" id="KW-0479">Metal-binding</keyword>
<evidence type="ECO:0000313" key="6">
    <source>
        <dbReference type="EMBL" id="PFX28407.1"/>
    </source>
</evidence>
<dbReference type="InterPro" id="IPR013083">
    <property type="entry name" value="Znf_RING/FYVE/PHD"/>
</dbReference>
<dbReference type="OrthoDB" id="6016712at2759"/>
<sequence>MASSEGVPNVNIQYSDYFVGLEGPVKSRYHGKITVCGFDPYALRKSDFSENIELLPNVQYPDIVNYLVVQTSWATKTQMKAYKSMEAYNFFVSGWVNTLCMRSVDTDKVVVFARVNHSQRARDTPLRTWFLAEKCGTVIAAHCDCMAGLCEGCSHVGAVLFAVEAGVRIRDSSTSTQEKNKWLLPSHMKEIPYLPVSEMDFTSAKKKHELMVEKQVTPMATRSNPGIQITRTPAPTPEEHKNFFTSISGCTVKPAVLSLVTPFNEQYICRITACNLKAACKTNTAKPAKSLVKSICYPEAHRFSTAATRWGCKHEGRARKAYQIEINQFHESLTISDCGLHIDPRWPYLGASPDGIVDCKCCGMGVCEIKCPYTHKDSTISEAAGQKSFCLKKDEFGKVHLDKSHAYYYQVQAQIFICGVEYCDFVVWTTIDLFVQRILPNQEFWENVLSVSSEFFSKCILPEIIGKYYTCPGCEAQAIPSSSTLSGDEEEEGQWCYCPQDLEGSTLIGCDNDLCQIKWYHMSCLKLKEEPEGDWICPTCYRKN</sequence>
<proteinExistence type="predicted"/>
<dbReference type="InterPro" id="IPR011604">
    <property type="entry name" value="PDDEXK-like_dom_sf"/>
</dbReference>
<dbReference type="InterPro" id="IPR011011">
    <property type="entry name" value="Znf_FYVE_PHD"/>
</dbReference>
<dbReference type="EMBL" id="LSMT01000084">
    <property type="protein sequence ID" value="PFX28407.1"/>
    <property type="molecule type" value="Genomic_DNA"/>
</dbReference>
<dbReference type="Pfam" id="PF09588">
    <property type="entry name" value="YqaJ"/>
    <property type="match status" value="1"/>
</dbReference>
<gene>
    <name evidence="6" type="primary">YNG2</name>
    <name evidence="6" type="ORF">AWC38_SpisGene6877</name>
</gene>